<sequence length="51" mass="5617">MAEVSVLPCDSGGVILSSAMSVSMARMAVPPLQCVRFCLKEEYYGNIYENR</sequence>
<evidence type="ECO:0000313" key="2">
    <source>
        <dbReference type="Proteomes" id="UP000265520"/>
    </source>
</evidence>
<evidence type="ECO:0000313" key="1">
    <source>
        <dbReference type="EMBL" id="MCI80899.1"/>
    </source>
</evidence>
<protein>
    <submittedName>
        <fullName evidence="1">Uncharacterized protein</fullName>
    </submittedName>
</protein>
<keyword evidence="2" id="KW-1185">Reference proteome</keyword>
<proteinExistence type="predicted"/>
<accession>A0A392V0Y6</accession>
<dbReference type="AlphaFoldDB" id="A0A392V0Y6"/>
<name>A0A392V0Y6_9FABA</name>
<organism evidence="1 2">
    <name type="scientific">Trifolium medium</name>
    <dbReference type="NCBI Taxonomy" id="97028"/>
    <lineage>
        <taxon>Eukaryota</taxon>
        <taxon>Viridiplantae</taxon>
        <taxon>Streptophyta</taxon>
        <taxon>Embryophyta</taxon>
        <taxon>Tracheophyta</taxon>
        <taxon>Spermatophyta</taxon>
        <taxon>Magnoliopsida</taxon>
        <taxon>eudicotyledons</taxon>
        <taxon>Gunneridae</taxon>
        <taxon>Pentapetalae</taxon>
        <taxon>rosids</taxon>
        <taxon>fabids</taxon>
        <taxon>Fabales</taxon>
        <taxon>Fabaceae</taxon>
        <taxon>Papilionoideae</taxon>
        <taxon>50 kb inversion clade</taxon>
        <taxon>NPAAA clade</taxon>
        <taxon>Hologalegina</taxon>
        <taxon>IRL clade</taxon>
        <taxon>Trifolieae</taxon>
        <taxon>Trifolium</taxon>
    </lineage>
</organism>
<reference evidence="1 2" key="1">
    <citation type="journal article" date="2018" name="Front. Plant Sci.">
        <title>Red Clover (Trifolium pratense) and Zigzag Clover (T. medium) - A Picture of Genomic Similarities and Differences.</title>
        <authorList>
            <person name="Dluhosova J."/>
            <person name="Istvanek J."/>
            <person name="Nedelnik J."/>
            <person name="Repkova J."/>
        </authorList>
    </citation>
    <scope>NUCLEOTIDE SEQUENCE [LARGE SCALE GENOMIC DNA]</scope>
    <source>
        <strain evidence="2">cv. 10/8</strain>
        <tissue evidence="1">Leaf</tissue>
    </source>
</reference>
<feature type="non-terminal residue" evidence="1">
    <location>
        <position position="51"/>
    </location>
</feature>
<dbReference type="EMBL" id="LXQA011005849">
    <property type="protein sequence ID" value="MCI80899.1"/>
    <property type="molecule type" value="Genomic_DNA"/>
</dbReference>
<comment type="caution">
    <text evidence="1">The sequence shown here is derived from an EMBL/GenBank/DDBJ whole genome shotgun (WGS) entry which is preliminary data.</text>
</comment>
<dbReference type="Proteomes" id="UP000265520">
    <property type="component" value="Unassembled WGS sequence"/>
</dbReference>